<feature type="compositionally biased region" description="Low complexity" evidence="7">
    <location>
        <begin position="475"/>
        <end position="498"/>
    </location>
</feature>
<accession>A0ABR3VPC4</accession>
<dbReference type="PANTHER" id="PTHR31313:SF85">
    <property type="entry name" value="ZN(II)2CYS6 TRANSCRIPTION FACTOR (EUROFUNG)"/>
    <property type="match status" value="1"/>
</dbReference>
<evidence type="ECO:0000256" key="1">
    <source>
        <dbReference type="ARBA" id="ARBA00022723"/>
    </source>
</evidence>
<keyword evidence="3" id="KW-0805">Transcription regulation</keyword>
<keyword evidence="2" id="KW-0862">Zinc</keyword>
<keyword evidence="1" id="KW-0479">Metal-binding</keyword>
<keyword evidence="6" id="KW-0539">Nucleus</keyword>
<evidence type="ECO:0000256" key="6">
    <source>
        <dbReference type="ARBA" id="ARBA00023242"/>
    </source>
</evidence>
<comment type="caution">
    <text evidence="9">The sequence shown here is derived from an EMBL/GenBank/DDBJ whole genome shotgun (WGS) entry which is preliminary data.</text>
</comment>
<dbReference type="Proteomes" id="UP001586593">
    <property type="component" value="Unassembled WGS sequence"/>
</dbReference>
<reference evidence="9 10" key="1">
    <citation type="journal article" date="2024" name="Commun. Biol.">
        <title>Comparative genomic analysis of thermophilic fungi reveals convergent evolutionary adaptations and gene losses.</title>
        <authorList>
            <person name="Steindorff A.S."/>
            <person name="Aguilar-Pontes M.V."/>
            <person name="Robinson A.J."/>
            <person name="Andreopoulos B."/>
            <person name="LaButti K."/>
            <person name="Kuo A."/>
            <person name="Mondo S."/>
            <person name="Riley R."/>
            <person name="Otillar R."/>
            <person name="Haridas S."/>
            <person name="Lipzen A."/>
            <person name="Grimwood J."/>
            <person name="Schmutz J."/>
            <person name="Clum A."/>
            <person name="Reid I.D."/>
            <person name="Moisan M.C."/>
            <person name="Butler G."/>
            <person name="Nguyen T.T.M."/>
            <person name="Dewar K."/>
            <person name="Conant G."/>
            <person name="Drula E."/>
            <person name="Henrissat B."/>
            <person name="Hansel C."/>
            <person name="Singer S."/>
            <person name="Hutchinson M.I."/>
            <person name="de Vries R.P."/>
            <person name="Natvig D.O."/>
            <person name="Powell A.J."/>
            <person name="Tsang A."/>
            <person name="Grigoriev I.V."/>
        </authorList>
    </citation>
    <scope>NUCLEOTIDE SEQUENCE [LARGE SCALE GENOMIC DNA]</scope>
    <source>
        <strain evidence="9 10">ATCC 24622</strain>
    </source>
</reference>
<dbReference type="InterPro" id="IPR007219">
    <property type="entry name" value="XnlR_reg_dom"/>
</dbReference>
<protein>
    <recommendedName>
        <fullName evidence="8">Xylanolytic transcriptional activator regulatory domain-containing protein</fullName>
    </recommendedName>
</protein>
<feature type="region of interest" description="Disordered" evidence="7">
    <location>
        <begin position="475"/>
        <end position="499"/>
    </location>
</feature>
<evidence type="ECO:0000256" key="5">
    <source>
        <dbReference type="ARBA" id="ARBA00023163"/>
    </source>
</evidence>
<gene>
    <name evidence="9" type="ORF">VTK73DRAFT_2736</name>
</gene>
<feature type="domain" description="Xylanolytic transcriptional activator regulatory" evidence="8">
    <location>
        <begin position="175"/>
        <end position="258"/>
    </location>
</feature>
<dbReference type="Pfam" id="PF04082">
    <property type="entry name" value="Fungal_trans"/>
    <property type="match status" value="1"/>
</dbReference>
<evidence type="ECO:0000259" key="8">
    <source>
        <dbReference type="SMART" id="SM00906"/>
    </source>
</evidence>
<evidence type="ECO:0000256" key="7">
    <source>
        <dbReference type="SAM" id="MobiDB-lite"/>
    </source>
</evidence>
<evidence type="ECO:0000313" key="10">
    <source>
        <dbReference type="Proteomes" id="UP001586593"/>
    </source>
</evidence>
<organism evidence="9 10">
    <name type="scientific">Phialemonium thermophilum</name>
    <dbReference type="NCBI Taxonomy" id="223376"/>
    <lineage>
        <taxon>Eukaryota</taxon>
        <taxon>Fungi</taxon>
        <taxon>Dikarya</taxon>
        <taxon>Ascomycota</taxon>
        <taxon>Pezizomycotina</taxon>
        <taxon>Sordariomycetes</taxon>
        <taxon>Sordariomycetidae</taxon>
        <taxon>Cephalothecales</taxon>
        <taxon>Cephalothecaceae</taxon>
        <taxon>Phialemonium</taxon>
    </lineage>
</organism>
<evidence type="ECO:0000256" key="4">
    <source>
        <dbReference type="ARBA" id="ARBA00023125"/>
    </source>
</evidence>
<keyword evidence="10" id="KW-1185">Reference proteome</keyword>
<evidence type="ECO:0000313" key="9">
    <source>
        <dbReference type="EMBL" id="KAL1843762.1"/>
    </source>
</evidence>
<evidence type="ECO:0000256" key="3">
    <source>
        <dbReference type="ARBA" id="ARBA00023015"/>
    </source>
</evidence>
<evidence type="ECO:0000256" key="2">
    <source>
        <dbReference type="ARBA" id="ARBA00022833"/>
    </source>
</evidence>
<name>A0ABR3VPC4_9PEZI</name>
<dbReference type="PANTHER" id="PTHR31313">
    <property type="entry name" value="TY1 ENHANCER ACTIVATOR"/>
    <property type="match status" value="1"/>
</dbReference>
<dbReference type="SMART" id="SM00906">
    <property type="entry name" value="Fungal_trans"/>
    <property type="match status" value="1"/>
</dbReference>
<sequence length="560" mass="62428">MLTVRRASQISYYGPTSAIHYPPVLGAPSPQHPVFDKPSSKSNIRTLLISNAEESRTWEEFALGSASAQINIPGGILTKLLHIHWTWVSPMFMWVYRPAFMRDMAIGGAYYSPFLLTVLCAHAARFHDARVEAMLTARVRLMLGEEIQKPSSIPTVQALLQLSAREMAFGSTSQAWLFSGMAFRMVSDLGLHHNSGHILSLGYLGPEDLEIRRRLFWSCYFWDKNVVGAFRTMSLYLGRMPALTELPFDHTPELLDDFAENEIWSPHYQDVNLSNVPVGGYPEMRAHSVSCFENSCKIAVILNDIICQLYARRRVVDIEQASRCIRSSLDEWRDKSPPHLKYDPDNLPEACPPPHILTQNLLYYTTIILLHRPFYSAPAHHAACRRAAHSLEKLLLLLERTFGFDRVTYLMGYCIYTGASVLIHDVKTGDVDAGRKMETFLRALRHSSTTMPVLQRSLSIINNCLEMGVSTYAPGSSSNNGSSISGSSGSEPPVESSSDALATMTGNYLPAFPYLDLHVGAEAGGSAMDLSGMNLDGFSLLDSFPENHISTTTAEWYHLP</sequence>
<dbReference type="CDD" id="cd12148">
    <property type="entry name" value="fungal_TF_MHR"/>
    <property type="match status" value="1"/>
</dbReference>
<dbReference type="EMBL" id="JAZHXJ010001794">
    <property type="protein sequence ID" value="KAL1843762.1"/>
    <property type="molecule type" value="Genomic_DNA"/>
</dbReference>
<proteinExistence type="predicted"/>
<keyword evidence="5" id="KW-0804">Transcription</keyword>
<keyword evidence="4" id="KW-0238">DNA-binding</keyword>
<dbReference type="InterPro" id="IPR051615">
    <property type="entry name" value="Transcr_Regulatory_Elem"/>
</dbReference>